<keyword evidence="4" id="KW-1185">Reference proteome</keyword>
<feature type="domain" description="Peptidase C39" evidence="2">
    <location>
        <begin position="46"/>
        <end position="176"/>
    </location>
</feature>
<organism evidence="3 4">
    <name type="scientific">Desulfonatronospira thiodismutans ASO3-1</name>
    <dbReference type="NCBI Taxonomy" id="555779"/>
    <lineage>
        <taxon>Bacteria</taxon>
        <taxon>Pseudomonadati</taxon>
        <taxon>Thermodesulfobacteriota</taxon>
        <taxon>Desulfovibrionia</taxon>
        <taxon>Desulfovibrionales</taxon>
        <taxon>Desulfonatronovibrionaceae</taxon>
        <taxon>Desulfonatronospira</taxon>
    </lineage>
</organism>
<evidence type="ECO:0000313" key="3">
    <source>
        <dbReference type="EMBL" id="EFI35485.1"/>
    </source>
</evidence>
<evidence type="ECO:0000259" key="2">
    <source>
        <dbReference type="PROSITE" id="PS50990"/>
    </source>
</evidence>
<dbReference type="AlphaFoldDB" id="D6SLC4"/>
<dbReference type="PROSITE" id="PS50990">
    <property type="entry name" value="PEPTIDASE_C39"/>
    <property type="match status" value="1"/>
</dbReference>
<dbReference type="Gene3D" id="3.90.70.10">
    <property type="entry name" value="Cysteine proteinases"/>
    <property type="match status" value="1"/>
</dbReference>
<dbReference type="EMBL" id="ACJN02000001">
    <property type="protein sequence ID" value="EFI35485.1"/>
    <property type="molecule type" value="Genomic_DNA"/>
</dbReference>
<dbReference type="eggNOG" id="COG3271">
    <property type="taxonomic scope" value="Bacteria"/>
</dbReference>
<dbReference type="GO" id="GO:0008233">
    <property type="term" value="F:peptidase activity"/>
    <property type="evidence" value="ECO:0007669"/>
    <property type="project" value="InterPro"/>
</dbReference>
<dbReference type="Proteomes" id="UP000005496">
    <property type="component" value="Unassembled WGS sequence"/>
</dbReference>
<accession>D6SLC4</accession>
<gene>
    <name evidence="3" type="ORF">Dthio_PD2908</name>
</gene>
<dbReference type="Pfam" id="PF13529">
    <property type="entry name" value="Peptidase_C39_2"/>
    <property type="match status" value="1"/>
</dbReference>
<dbReference type="InterPro" id="IPR005074">
    <property type="entry name" value="Peptidase_C39"/>
</dbReference>
<name>D6SLC4_9BACT</name>
<feature type="chain" id="PRO_5003088228" evidence="1">
    <location>
        <begin position="27"/>
        <end position="181"/>
    </location>
</feature>
<evidence type="ECO:0000313" key="4">
    <source>
        <dbReference type="Proteomes" id="UP000005496"/>
    </source>
</evidence>
<proteinExistence type="predicted"/>
<dbReference type="GO" id="GO:0006508">
    <property type="term" value="P:proteolysis"/>
    <property type="evidence" value="ECO:0007669"/>
    <property type="project" value="InterPro"/>
</dbReference>
<reference evidence="3" key="1">
    <citation type="submission" date="2010-05" db="EMBL/GenBank/DDBJ databases">
        <title>The draft genome of Desulfonatronospira thiodismutans ASO3-1.</title>
        <authorList>
            <consortium name="US DOE Joint Genome Institute (JGI-PGF)"/>
            <person name="Lucas S."/>
            <person name="Copeland A."/>
            <person name="Lapidus A."/>
            <person name="Cheng J.-F."/>
            <person name="Bruce D."/>
            <person name="Goodwin L."/>
            <person name="Pitluck S."/>
            <person name="Chertkov O."/>
            <person name="Brettin T."/>
            <person name="Detter J.C."/>
            <person name="Han C."/>
            <person name="Land M.L."/>
            <person name="Hauser L."/>
            <person name="Kyrpides N."/>
            <person name="Mikhailova N."/>
            <person name="Muyzer G."/>
            <person name="Woyke T."/>
        </authorList>
    </citation>
    <scope>NUCLEOTIDE SEQUENCE [LARGE SCALE GENOMIC DNA]</scope>
    <source>
        <strain evidence="3">ASO3-1</strain>
    </source>
</reference>
<dbReference type="PROSITE" id="PS51257">
    <property type="entry name" value="PROKAR_LIPOPROTEIN"/>
    <property type="match status" value="1"/>
</dbReference>
<protein>
    <submittedName>
        <fullName evidence="3">Peptidase C39 bacteriocin processing</fullName>
    </submittedName>
</protein>
<dbReference type="GO" id="GO:0005524">
    <property type="term" value="F:ATP binding"/>
    <property type="evidence" value="ECO:0007669"/>
    <property type="project" value="InterPro"/>
</dbReference>
<dbReference type="InterPro" id="IPR039564">
    <property type="entry name" value="Peptidase_C39-like"/>
</dbReference>
<comment type="caution">
    <text evidence="3">The sequence shown here is derived from an EMBL/GenBank/DDBJ whole genome shotgun (WGS) entry which is preliminary data.</text>
</comment>
<evidence type="ECO:0000256" key="1">
    <source>
        <dbReference type="SAM" id="SignalP"/>
    </source>
</evidence>
<sequence>MSSKFKYAFAALLVLLLCSCSPFKSAPESLRQKEDVVWLEVPYVSQARDNDCGPAALASVLKYHGVEVSLEKISDEIYISSIGRTLLPDMENHARSKGLETMSGRGTVAQLKQAIDAGKPVIVLMDAGPALARRGHYIVITGYTSDGFLAHAGVERDVYISFNDLDEKWQSMNRLYLMVFE</sequence>
<dbReference type="GO" id="GO:0016020">
    <property type="term" value="C:membrane"/>
    <property type="evidence" value="ECO:0007669"/>
    <property type="project" value="InterPro"/>
</dbReference>
<keyword evidence="1" id="KW-0732">Signal</keyword>
<feature type="signal peptide" evidence="1">
    <location>
        <begin position="1"/>
        <end position="26"/>
    </location>
</feature>